<evidence type="ECO:0000259" key="3">
    <source>
        <dbReference type="Pfam" id="PF07282"/>
    </source>
</evidence>
<dbReference type="EMBL" id="JACJQT010000086">
    <property type="protein sequence ID" value="MBD2281043.1"/>
    <property type="molecule type" value="Genomic_DNA"/>
</dbReference>
<keyword evidence="5" id="KW-1185">Reference proteome</keyword>
<feature type="domain" description="Cas12f1-like TNB" evidence="3">
    <location>
        <begin position="3"/>
        <end position="43"/>
    </location>
</feature>
<sequence length="110" mass="12054">FPSSKTCHVCLNQVGSLPLDIRFWTCEKCQTRHDRDINAAINLRDEGLRILTSGTGDKAMKCGLGGFPHEQLHQEACRPEISRSNRGRKKSTTVLSVGQEADTVPSGQCG</sequence>
<dbReference type="InterPro" id="IPR010095">
    <property type="entry name" value="Cas12f1-like_TNB"/>
</dbReference>
<reference evidence="4 5" key="1">
    <citation type="journal article" date="2020" name="ISME J.">
        <title>Comparative genomics reveals insights into cyanobacterial evolution and habitat adaptation.</title>
        <authorList>
            <person name="Chen M.Y."/>
            <person name="Teng W.K."/>
            <person name="Zhao L."/>
            <person name="Hu C.X."/>
            <person name="Zhou Y.K."/>
            <person name="Han B.P."/>
            <person name="Song L.R."/>
            <person name="Shu W.S."/>
        </authorList>
    </citation>
    <scope>NUCLEOTIDE SEQUENCE [LARGE SCALE GENOMIC DNA]</scope>
    <source>
        <strain evidence="4 5">FACHB-1040</strain>
    </source>
</reference>
<protein>
    <submittedName>
        <fullName evidence="4">Transposase</fullName>
    </submittedName>
</protein>
<evidence type="ECO:0000256" key="2">
    <source>
        <dbReference type="SAM" id="MobiDB-lite"/>
    </source>
</evidence>
<evidence type="ECO:0000313" key="4">
    <source>
        <dbReference type="EMBL" id="MBD2281043.1"/>
    </source>
</evidence>
<name>A0ABR8C3D7_APHFL</name>
<dbReference type="RefSeq" id="WP_190384340.1">
    <property type="nucleotide sequence ID" value="NZ_JACJQT010000086.1"/>
</dbReference>
<gene>
    <name evidence="4" type="ORF">H6F99_23045</name>
</gene>
<dbReference type="Pfam" id="PF07282">
    <property type="entry name" value="Cas12f1-like_TNB"/>
    <property type="match status" value="1"/>
</dbReference>
<dbReference type="Proteomes" id="UP000606721">
    <property type="component" value="Unassembled WGS sequence"/>
</dbReference>
<feature type="non-terminal residue" evidence="4">
    <location>
        <position position="1"/>
    </location>
</feature>
<evidence type="ECO:0000256" key="1">
    <source>
        <dbReference type="ARBA" id="ARBA00023125"/>
    </source>
</evidence>
<comment type="caution">
    <text evidence="4">The sequence shown here is derived from an EMBL/GenBank/DDBJ whole genome shotgun (WGS) entry which is preliminary data.</text>
</comment>
<accession>A0ABR8C3D7</accession>
<proteinExistence type="predicted"/>
<evidence type="ECO:0000313" key="5">
    <source>
        <dbReference type="Proteomes" id="UP000606721"/>
    </source>
</evidence>
<feature type="region of interest" description="Disordered" evidence="2">
    <location>
        <begin position="76"/>
        <end position="110"/>
    </location>
</feature>
<keyword evidence="1" id="KW-0238">DNA-binding</keyword>
<organism evidence="4 5">
    <name type="scientific">Aphanizomenon flos-aquae FACHB-1040</name>
    <dbReference type="NCBI Taxonomy" id="2692887"/>
    <lineage>
        <taxon>Bacteria</taxon>
        <taxon>Bacillati</taxon>
        <taxon>Cyanobacteriota</taxon>
        <taxon>Cyanophyceae</taxon>
        <taxon>Nostocales</taxon>
        <taxon>Aphanizomenonaceae</taxon>
        <taxon>Aphanizomenon</taxon>
    </lineage>
</organism>